<dbReference type="InterPro" id="IPR047255">
    <property type="entry name" value="C2D_MCTP_PRT_plant"/>
</dbReference>
<evidence type="ECO:0000256" key="4">
    <source>
        <dbReference type="ARBA" id="ARBA00022737"/>
    </source>
</evidence>
<dbReference type="InterPro" id="IPR047259">
    <property type="entry name" value="QUIRKY-like"/>
</dbReference>
<dbReference type="CDD" id="cd08378">
    <property type="entry name" value="C2B_MCTP_PRT_plant"/>
    <property type="match status" value="1"/>
</dbReference>
<dbReference type="SMART" id="SM00239">
    <property type="entry name" value="C2"/>
    <property type="match status" value="4"/>
</dbReference>
<dbReference type="InterPro" id="IPR047257">
    <property type="entry name" value="C2B_MCTP_PRT_plant"/>
</dbReference>
<evidence type="ECO:0000259" key="10">
    <source>
        <dbReference type="PROSITE" id="PS50004"/>
    </source>
</evidence>
<name>A0AAN9I7X3_CROPI</name>
<comment type="subcellular location">
    <subcellularLocation>
        <location evidence="1">Membrane</location>
        <topology evidence="1">Multi-pass membrane protein</topology>
    </subcellularLocation>
</comment>
<feature type="domain" description="C2" evidence="10">
    <location>
        <begin position="264"/>
        <end position="385"/>
    </location>
</feature>
<reference evidence="11 12" key="1">
    <citation type="submission" date="2024-01" db="EMBL/GenBank/DDBJ databases">
        <title>The genomes of 5 underutilized Papilionoideae crops provide insights into root nodulation and disease resistanc.</title>
        <authorList>
            <person name="Yuan L."/>
        </authorList>
    </citation>
    <scope>NUCLEOTIDE SEQUENCE [LARGE SCALE GENOMIC DNA]</scope>
    <source>
        <strain evidence="11">ZHUSHIDOU_FW_LH</strain>
        <tissue evidence="11">Leaf</tissue>
    </source>
</reference>
<dbReference type="AlphaFoldDB" id="A0AAN9I7X3"/>
<feature type="compositionally biased region" description="Basic and acidic residues" evidence="8">
    <location>
        <begin position="235"/>
        <end position="248"/>
    </location>
</feature>
<feature type="region of interest" description="Disordered" evidence="8">
    <location>
        <begin position="139"/>
        <end position="248"/>
    </location>
</feature>
<keyword evidence="3 9" id="KW-0812">Transmembrane</keyword>
<evidence type="ECO:0000256" key="8">
    <source>
        <dbReference type="SAM" id="MobiDB-lite"/>
    </source>
</evidence>
<keyword evidence="7 9" id="KW-0472">Membrane</keyword>
<keyword evidence="12" id="KW-1185">Reference proteome</keyword>
<dbReference type="CDD" id="cd08379">
    <property type="entry name" value="C2D_MCTP_PRT_plant"/>
    <property type="match status" value="1"/>
</dbReference>
<feature type="domain" description="C2" evidence="10">
    <location>
        <begin position="1"/>
        <end position="110"/>
    </location>
</feature>
<keyword evidence="4" id="KW-0677">Repeat</keyword>
<dbReference type="CDD" id="cd04019">
    <property type="entry name" value="C2C_MCTP_PRT_plant"/>
    <property type="match status" value="1"/>
</dbReference>
<dbReference type="InterPro" id="IPR013583">
    <property type="entry name" value="MCTP_C"/>
</dbReference>
<dbReference type="PANTHER" id="PTHR31425">
    <property type="entry name" value="PHOSPHORIBOSYLANTHRANILATE TRANSFERASE ISOFORM 1"/>
    <property type="match status" value="1"/>
</dbReference>
<dbReference type="EMBL" id="JAYWIO010000004">
    <property type="protein sequence ID" value="KAK7266995.1"/>
    <property type="molecule type" value="Genomic_DNA"/>
</dbReference>
<dbReference type="Pfam" id="PF00168">
    <property type="entry name" value="C2"/>
    <property type="match status" value="4"/>
</dbReference>
<dbReference type="SUPFAM" id="SSF49562">
    <property type="entry name" value="C2 domain (Calcium/lipid-binding domain, CaLB)"/>
    <property type="match status" value="4"/>
</dbReference>
<comment type="caution">
    <text evidence="11">The sequence shown here is derived from an EMBL/GenBank/DDBJ whole genome shotgun (WGS) entry which is preliminary data.</text>
</comment>
<feature type="transmembrane region" description="Helical" evidence="9">
    <location>
        <begin position="840"/>
        <end position="873"/>
    </location>
</feature>
<sequence>MAESSGRKLIVEVCSAKNLMPKDGQGTASAYAIVDFDGQRRRTKTVSRDLNPQWDERLEFIVHDIDSMSLETLEINLYNDKKAGKRSTFLGKVKISGTTFAKSGSETTVFYPLEKRSVFSQIKGELGVKVCYVDEDPPVTDAAGEQKGEAAAKEEEKPPEKAGDGEGEKKDEKVEEKKEEEKKEDENKGKEEEKAKEDNAKPKEEEAPTDTTVAMVDPPPPPPPPAEVENPPISHSEKPKQKEKHGEIQKRHNLIVNDHELQSLSRDRCRSSAYNLVDRMPFLFVRMVKAKRANPEANSTVYAKLVIGTYSVKTKSEIENKDWDQVFAFDKEGLNSTSLEVSLWCEEKKDGEEKITDSSLGTVSFDLQEVPKRVPPDSPLAPQWYTLESENSTGNDVMIAVWIGTQVDEAFQEAWQSDSGGLIPETRAKVYLSPKLWYLRVTVIQTQDLQLGSETEPKVRNPELYVKAQLGAQVFKTGRTSAGSSSSSSSANPTWNEDLIFVAAEPFEPFLVISVEDVSNSKLVGQAKIHVASIERRIDDRTQPKSRWFNLSTEDEKHNNNYTGRIHVRVCLEGGYHVIDEAAHVTSDVRASAKQLAKPPIGLLEVGIRGATNLLPVKTKDGTRGTTDAYVVAKYGPKWVRTRTIMDRFNPRWNEQYTWDVYDPCTVLTIGVFDNGRYKKEEGKPSRDVRLGKIRVRLSTLDTNKVYLNSYSLTVLLPCGAKKMGEVEIAVRFSCSSWLSLMQAYASPILPRMHYVRPFGPAQQDILRNTAMRIVTARLARSEPALGQEVVQFMLDSDTHVWSMRRSKANWFRMVGVLSRVASLARWLDGIRMWAHPPTTVLMHVLLIAIVLCPCLVLPTVFMYAFLILVLGFRYRVRAPQSMDTRVSYVDMVSLDELDEEFDGFPTTRSAEQVRIRYDRVRGLAGRAQTLLGDVAAQGERLEALFSWRDPRATGIFALLCLVASLVFYVLPFKGFVLGAGFYYLRHPRFRDDMPSIPANFFRRLPSLSDQIM</sequence>
<feature type="compositionally biased region" description="Pro residues" evidence="8">
    <location>
        <begin position="217"/>
        <end position="226"/>
    </location>
</feature>
<evidence type="ECO:0000313" key="11">
    <source>
        <dbReference type="EMBL" id="KAK7266995.1"/>
    </source>
</evidence>
<evidence type="ECO:0000256" key="9">
    <source>
        <dbReference type="SAM" id="Phobius"/>
    </source>
</evidence>
<dbReference type="Gene3D" id="2.60.40.150">
    <property type="entry name" value="C2 domain"/>
    <property type="match status" value="4"/>
</dbReference>
<feature type="domain" description="C2" evidence="10">
    <location>
        <begin position="418"/>
        <end position="549"/>
    </location>
</feature>
<evidence type="ECO:0000256" key="3">
    <source>
        <dbReference type="ARBA" id="ARBA00022692"/>
    </source>
</evidence>
<dbReference type="InterPro" id="IPR047258">
    <property type="entry name" value="C2C_MCTP_PRT_plant"/>
</dbReference>
<keyword evidence="6 9" id="KW-1133">Transmembrane helix</keyword>
<comment type="similarity">
    <text evidence="2">Belongs to the MCTP family.</text>
</comment>
<evidence type="ECO:0000256" key="5">
    <source>
        <dbReference type="ARBA" id="ARBA00022837"/>
    </source>
</evidence>
<organism evidence="11 12">
    <name type="scientific">Crotalaria pallida</name>
    <name type="common">Smooth rattlebox</name>
    <name type="synonym">Crotalaria striata</name>
    <dbReference type="NCBI Taxonomy" id="3830"/>
    <lineage>
        <taxon>Eukaryota</taxon>
        <taxon>Viridiplantae</taxon>
        <taxon>Streptophyta</taxon>
        <taxon>Embryophyta</taxon>
        <taxon>Tracheophyta</taxon>
        <taxon>Spermatophyta</taxon>
        <taxon>Magnoliopsida</taxon>
        <taxon>eudicotyledons</taxon>
        <taxon>Gunneridae</taxon>
        <taxon>Pentapetalae</taxon>
        <taxon>rosids</taxon>
        <taxon>fabids</taxon>
        <taxon>Fabales</taxon>
        <taxon>Fabaceae</taxon>
        <taxon>Papilionoideae</taxon>
        <taxon>50 kb inversion clade</taxon>
        <taxon>genistoids sensu lato</taxon>
        <taxon>core genistoids</taxon>
        <taxon>Crotalarieae</taxon>
        <taxon>Crotalaria</taxon>
    </lineage>
</organism>
<dbReference type="GO" id="GO:0016020">
    <property type="term" value="C:membrane"/>
    <property type="evidence" value="ECO:0007669"/>
    <property type="project" value="UniProtKB-SubCell"/>
</dbReference>
<evidence type="ECO:0000256" key="2">
    <source>
        <dbReference type="ARBA" id="ARBA00007923"/>
    </source>
</evidence>
<evidence type="ECO:0000256" key="6">
    <source>
        <dbReference type="ARBA" id="ARBA00022989"/>
    </source>
</evidence>
<feature type="domain" description="C2" evidence="10">
    <location>
        <begin position="585"/>
        <end position="711"/>
    </location>
</feature>
<gene>
    <name evidence="11" type="ORF">RIF29_19657</name>
</gene>
<dbReference type="Proteomes" id="UP001372338">
    <property type="component" value="Unassembled WGS sequence"/>
</dbReference>
<proteinExistence type="inferred from homology"/>
<evidence type="ECO:0000313" key="12">
    <source>
        <dbReference type="Proteomes" id="UP001372338"/>
    </source>
</evidence>
<dbReference type="InterPro" id="IPR000008">
    <property type="entry name" value="C2_dom"/>
</dbReference>
<evidence type="ECO:0000256" key="1">
    <source>
        <dbReference type="ARBA" id="ARBA00004141"/>
    </source>
</evidence>
<dbReference type="PANTHER" id="PTHR31425:SF43">
    <property type="entry name" value="MULTIPLE C2 DOMAIN AND TRANSMEMBRANE REGION PROTEIN 14"/>
    <property type="match status" value="1"/>
</dbReference>
<dbReference type="Pfam" id="PF08372">
    <property type="entry name" value="PRT_C"/>
    <property type="match status" value="1"/>
</dbReference>
<protein>
    <recommendedName>
        <fullName evidence="10">C2 domain-containing protein</fullName>
    </recommendedName>
</protein>
<feature type="compositionally biased region" description="Basic and acidic residues" evidence="8">
    <location>
        <begin position="144"/>
        <end position="206"/>
    </location>
</feature>
<keyword evidence="5" id="KW-0106">Calcium</keyword>
<dbReference type="FunFam" id="2.60.40.150:FF:000090">
    <property type="entry name" value="C2 domain-containing protein"/>
    <property type="match status" value="1"/>
</dbReference>
<dbReference type="PROSITE" id="PS50004">
    <property type="entry name" value="C2"/>
    <property type="match status" value="4"/>
</dbReference>
<accession>A0AAN9I7X3</accession>
<dbReference type="InterPro" id="IPR035892">
    <property type="entry name" value="C2_domain_sf"/>
</dbReference>
<feature type="transmembrane region" description="Helical" evidence="9">
    <location>
        <begin position="956"/>
        <end position="985"/>
    </location>
</feature>
<evidence type="ECO:0000256" key="7">
    <source>
        <dbReference type="ARBA" id="ARBA00023136"/>
    </source>
</evidence>